<comment type="caution">
    <text evidence="8">The sequence shown here is derived from an EMBL/GenBank/DDBJ whole genome shotgun (WGS) entry which is preliminary data.</text>
</comment>
<accession>A0ABS8TGC1</accession>
<evidence type="ECO:0000256" key="6">
    <source>
        <dbReference type="RuleBase" id="RU000477"/>
    </source>
</evidence>
<gene>
    <name evidence="8" type="primary">TIP1-2_1</name>
    <name evidence="8" type="ORF">HAX54_009593</name>
</gene>
<dbReference type="Pfam" id="PF00230">
    <property type="entry name" value="MIP"/>
    <property type="match status" value="3"/>
</dbReference>
<keyword evidence="5 7" id="KW-0472">Membrane</keyword>
<dbReference type="InterPro" id="IPR023271">
    <property type="entry name" value="Aquaporin-like"/>
</dbReference>
<feature type="transmembrane region" description="Helical" evidence="7">
    <location>
        <begin position="52"/>
        <end position="72"/>
    </location>
</feature>
<evidence type="ECO:0000256" key="1">
    <source>
        <dbReference type="ARBA" id="ARBA00004141"/>
    </source>
</evidence>
<dbReference type="SUPFAM" id="SSF81338">
    <property type="entry name" value="Aquaporin-like"/>
    <property type="match status" value="3"/>
</dbReference>
<sequence length="287" mass="30275">MPIVIGNLKEATHPDTLKAAAAEFISMLIYIFAAEGFAASSRLTSGQSTLQAQLIAAAINHAFVFVAVVSVATNISGGHVNPAVTFAGFLGGHIATLYRECFIWIAQLLGSVVFACSSTMNPAAPFGQAMALPHHPADQRPINLASPMDYAAINHAFVFAVVVSVATNISGGHVNPAVTFAGFLGVSVATNISGGHVNPAVTFAGFLGAMNPAAPFDKQMVSWTWNSHWVYWLGTFIGAAIASLVYETIFITDKTSDEQLPVSTAELISLKEIQLNLQIKTDIVLKS</sequence>
<dbReference type="InterPro" id="IPR034294">
    <property type="entry name" value="Aquaporin_transptr"/>
</dbReference>
<organism evidence="8 9">
    <name type="scientific">Datura stramonium</name>
    <name type="common">Jimsonweed</name>
    <name type="synonym">Common thornapple</name>
    <dbReference type="NCBI Taxonomy" id="4076"/>
    <lineage>
        <taxon>Eukaryota</taxon>
        <taxon>Viridiplantae</taxon>
        <taxon>Streptophyta</taxon>
        <taxon>Embryophyta</taxon>
        <taxon>Tracheophyta</taxon>
        <taxon>Spermatophyta</taxon>
        <taxon>Magnoliopsida</taxon>
        <taxon>eudicotyledons</taxon>
        <taxon>Gunneridae</taxon>
        <taxon>Pentapetalae</taxon>
        <taxon>asterids</taxon>
        <taxon>lamiids</taxon>
        <taxon>Solanales</taxon>
        <taxon>Solanaceae</taxon>
        <taxon>Solanoideae</taxon>
        <taxon>Datureae</taxon>
        <taxon>Datura</taxon>
    </lineage>
</organism>
<dbReference type="PROSITE" id="PS00221">
    <property type="entry name" value="MIP"/>
    <property type="match status" value="3"/>
</dbReference>
<dbReference type="EMBL" id="JACEIK010001522">
    <property type="protein sequence ID" value="MCD7470031.1"/>
    <property type="molecule type" value="Genomic_DNA"/>
</dbReference>
<comment type="similarity">
    <text evidence="6">Belongs to the MIP/aquaporin (TC 1.A.8) family.</text>
</comment>
<evidence type="ECO:0000256" key="5">
    <source>
        <dbReference type="ARBA" id="ARBA00023136"/>
    </source>
</evidence>
<evidence type="ECO:0000256" key="2">
    <source>
        <dbReference type="ARBA" id="ARBA00022448"/>
    </source>
</evidence>
<keyword evidence="4 7" id="KW-1133">Transmembrane helix</keyword>
<keyword evidence="3 6" id="KW-0812">Transmembrane</keyword>
<evidence type="ECO:0000313" key="8">
    <source>
        <dbReference type="EMBL" id="MCD7470031.1"/>
    </source>
</evidence>
<feature type="transmembrane region" description="Helical" evidence="7">
    <location>
        <begin position="181"/>
        <end position="209"/>
    </location>
</feature>
<dbReference type="PANTHER" id="PTHR45665:SF32">
    <property type="entry name" value="AQUAPORIN TIP1-3-LIKE"/>
    <property type="match status" value="1"/>
</dbReference>
<evidence type="ECO:0000313" key="9">
    <source>
        <dbReference type="Proteomes" id="UP000823775"/>
    </source>
</evidence>
<evidence type="ECO:0000256" key="4">
    <source>
        <dbReference type="ARBA" id="ARBA00022989"/>
    </source>
</evidence>
<dbReference type="Proteomes" id="UP000823775">
    <property type="component" value="Unassembled WGS sequence"/>
</dbReference>
<name>A0ABS8TGC1_DATST</name>
<keyword evidence="9" id="KW-1185">Reference proteome</keyword>
<feature type="transmembrane region" description="Helical" evidence="7">
    <location>
        <begin position="229"/>
        <end position="246"/>
    </location>
</feature>
<keyword evidence="2 6" id="KW-0813">Transport</keyword>
<reference evidence="8 9" key="1">
    <citation type="journal article" date="2021" name="BMC Genomics">
        <title>Datura genome reveals duplications of psychoactive alkaloid biosynthetic genes and high mutation rate following tissue culture.</title>
        <authorList>
            <person name="Rajewski A."/>
            <person name="Carter-House D."/>
            <person name="Stajich J."/>
            <person name="Litt A."/>
        </authorList>
    </citation>
    <scope>NUCLEOTIDE SEQUENCE [LARGE SCALE GENOMIC DNA]</scope>
    <source>
        <strain evidence="8">AR-01</strain>
    </source>
</reference>
<comment type="subcellular location">
    <subcellularLocation>
        <location evidence="1">Membrane</location>
        <topology evidence="1">Multi-pass membrane protein</topology>
    </subcellularLocation>
</comment>
<dbReference type="PRINTS" id="PR00783">
    <property type="entry name" value="MINTRINSICP"/>
</dbReference>
<evidence type="ECO:0000256" key="7">
    <source>
        <dbReference type="SAM" id="Phobius"/>
    </source>
</evidence>
<dbReference type="InterPro" id="IPR000425">
    <property type="entry name" value="MIP"/>
</dbReference>
<proteinExistence type="inferred from homology"/>
<dbReference type="Gene3D" id="1.20.1080.10">
    <property type="entry name" value="Glycerol uptake facilitator protein"/>
    <property type="match status" value="3"/>
</dbReference>
<feature type="transmembrane region" description="Helical" evidence="7">
    <location>
        <begin position="20"/>
        <end position="40"/>
    </location>
</feature>
<feature type="transmembrane region" description="Helical" evidence="7">
    <location>
        <begin position="150"/>
        <end position="169"/>
    </location>
</feature>
<protein>
    <submittedName>
        <fullName evidence="8">Aquaporin</fullName>
    </submittedName>
</protein>
<dbReference type="PANTHER" id="PTHR45665">
    <property type="entry name" value="AQUAPORIN-8"/>
    <property type="match status" value="1"/>
</dbReference>
<dbReference type="InterPro" id="IPR022357">
    <property type="entry name" value="MIP_CS"/>
</dbReference>
<evidence type="ECO:0000256" key="3">
    <source>
        <dbReference type="ARBA" id="ARBA00022692"/>
    </source>
</evidence>